<organism evidence="3 4">
    <name type="scientific">Porphyromonas gingivicanis</name>
    <dbReference type="NCBI Taxonomy" id="266762"/>
    <lineage>
        <taxon>Bacteria</taxon>
        <taxon>Pseudomonadati</taxon>
        <taxon>Bacteroidota</taxon>
        <taxon>Bacteroidia</taxon>
        <taxon>Bacteroidales</taxon>
        <taxon>Porphyromonadaceae</taxon>
        <taxon>Porphyromonas</taxon>
    </lineage>
</organism>
<dbReference type="EMBL" id="JQZW01000008">
    <property type="protein sequence ID" value="KGN97928.1"/>
    <property type="molecule type" value="Genomic_DNA"/>
</dbReference>
<dbReference type="STRING" id="266762.HQ36_03080"/>
<dbReference type="PANTHER" id="PTHR14969">
    <property type="entry name" value="SPHINGOSINE-1-PHOSPHATE PHOSPHOHYDROLASE"/>
    <property type="match status" value="1"/>
</dbReference>
<feature type="transmembrane region" description="Helical" evidence="1">
    <location>
        <begin position="161"/>
        <end position="182"/>
    </location>
</feature>
<feature type="transmembrane region" description="Helical" evidence="1">
    <location>
        <begin position="105"/>
        <end position="125"/>
    </location>
</feature>
<protein>
    <submittedName>
        <fullName evidence="3">Phospholipid phosphatase</fullName>
    </submittedName>
</protein>
<evidence type="ECO:0000259" key="2">
    <source>
        <dbReference type="SMART" id="SM00014"/>
    </source>
</evidence>
<dbReference type="InterPro" id="IPR036938">
    <property type="entry name" value="PAP2/HPO_sf"/>
</dbReference>
<proteinExistence type="predicted"/>
<feature type="transmembrane region" description="Helical" evidence="1">
    <location>
        <begin position="203"/>
        <end position="222"/>
    </location>
</feature>
<keyword evidence="1" id="KW-0812">Transmembrane</keyword>
<dbReference type="SMART" id="SM00014">
    <property type="entry name" value="acidPPc"/>
    <property type="match status" value="1"/>
</dbReference>
<name>A0A0A2G3T5_9PORP</name>
<dbReference type="CDD" id="cd03395">
    <property type="entry name" value="PAP2_like_4"/>
    <property type="match status" value="1"/>
</dbReference>
<reference evidence="3 4" key="1">
    <citation type="submission" date="2014-08" db="EMBL/GenBank/DDBJ databases">
        <title>Porphyromonas gingivicanis strain:COT-022_OH1391 Genome sequencing.</title>
        <authorList>
            <person name="Wallis C."/>
            <person name="Deusch O."/>
            <person name="O'Flynn C."/>
            <person name="Davis I."/>
            <person name="Jospin G."/>
            <person name="Darling A.E."/>
            <person name="Coil D.A."/>
            <person name="Alexiev A."/>
            <person name="Horsfall A."/>
            <person name="Kirkwood N."/>
            <person name="Harris S."/>
            <person name="Eisen J.A."/>
        </authorList>
    </citation>
    <scope>NUCLEOTIDE SEQUENCE [LARGE SCALE GENOMIC DNA]</scope>
    <source>
        <strain evidence="4">COT-022 OH1391</strain>
    </source>
</reference>
<feature type="transmembrane region" description="Helical" evidence="1">
    <location>
        <begin position="137"/>
        <end position="155"/>
    </location>
</feature>
<dbReference type="OrthoDB" id="9789113at2"/>
<keyword evidence="1" id="KW-1133">Transmembrane helix</keyword>
<evidence type="ECO:0000313" key="3">
    <source>
        <dbReference type="EMBL" id="KGN97928.1"/>
    </source>
</evidence>
<keyword evidence="4" id="KW-1185">Reference proteome</keyword>
<dbReference type="Proteomes" id="UP000030134">
    <property type="component" value="Unassembled WGS sequence"/>
</dbReference>
<gene>
    <name evidence="3" type="ORF">HQ36_03080</name>
</gene>
<dbReference type="AlphaFoldDB" id="A0A0A2G3T5"/>
<dbReference type="PANTHER" id="PTHR14969:SF13">
    <property type="entry name" value="AT30094P"/>
    <property type="match status" value="1"/>
</dbReference>
<dbReference type="SUPFAM" id="SSF48317">
    <property type="entry name" value="Acid phosphatase/Vanadium-dependent haloperoxidase"/>
    <property type="match status" value="1"/>
</dbReference>
<dbReference type="InterPro" id="IPR000326">
    <property type="entry name" value="PAP2/HPO"/>
</dbReference>
<feature type="domain" description="Phosphatidic acid phosphatase type 2/haloperoxidase" evidence="2">
    <location>
        <begin position="60"/>
        <end position="176"/>
    </location>
</feature>
<feature type="transmembrane region" description="Helical" evidence="1">
    <location>
        <begin position="57"/>
        <end position="79"/>
    </location>
</feature>
<dbReference type="Pfam" id="PF01569">
    <property type="entry name" value="PAP2"/>
    <property type="match status" value="1"/>
</dbReference>
<dbReference type="Gene3D" id="1.20.144.10">
    <property type="entry name" value="Phosphatidic acid phosphatase type 2/haloperoxidase"/>
    <property type="match status" value="2"/>
</dbReference>
<comment type="caution">
    <text evidence="3">The sequence shown here is derived from an EMBL/GenBank/DDBJ whole genome shotgun (WGS) entry which is preliminary data.</text>
</comment>
<sequence length="234" mass="27264">MLDQLILWERELFLALNHLHTPFLDAFMYLISARWTWTAVVIALILWVFYKRSPKEAILFIVIAVLMHVACDQLTSSLIKPFFGRLRPAYHPYTKDMVMNVYNNLGWGFSFVSGHAANFFAIAMFTSLSFRNRFYSVLVFSLATLVAYSRIYLGVHFLSDIIPGSLLGVLLGYLFYRLYVLCRSKFFGKSKANLPYKVFQNNIVVWRTILLGYLFFMIAFSLEMSKVLIRIGYY</sequence>
<dbReference type="eggNOG" id="COG0671">
    <property type="taxonomic scope" value="Bacteria"/>
</dbReference>
<evidence type="ECO:0000256" key="1">
    <source>
        <dbReference type="SAM" id="Phobius"/>
    </source>
</evidence>
<evidence type="ECO:0000313" key="4">
    <source>
        <dbReference type="Proteomes" id="UP000030134"/>
    </source>
</evidence>
<dbReference type="RefSeq" id="WP_025842956.1">
    <property type="nucleotide sequence ID" value="NZ_JQZW01000008.1"/>
</dbReference>
<keyword evidence="1" id="KW-0472">Membrane</keyword>
<feature type="transmembrane region" description="Helical" evidence="1">
    <location>
        <begin position="26"/>
        <end position="50"/>
    </location>
</feature>
<accession>A0A0A2G3T5</accession>